<dbReference type="EMBL" id="BAAAFN010000004">
    <property type="protein sequence ID" value="GAA0215775.1"/>
    <property type="molecule type" value="Genomic_DNA"/>
</dbReference>
<comment type="caution">
    <text evidence="3">The sequence shown here is derived from an EMBL/GenBank/DDBJ whole genome shotgun (WGS) entry which is preliminary data.</text>
</comment>
<keyword evidence="3" id="KW-0378">Hydrolase</keyword>
<dbReference type="Gene3D" id="3.30.2010.10">
    <property type="entry name" value="Metalloproteases ('zincins'), catalytic domain"/>
    <property type="match status" value="1"/>
</dbReference>
<dbReference type="InterPro" id="IPR002725">
    <property type="entry name" value="YgjP-like_metallopeptidase"/>
</dbReference>
<reference evidence="4" key="1">
    <citation type="journal article" date="2019" name="Int. J. Syst. Evol. Microbiol.">
        <title>The Global Catalogue of Microorganisms (GCM) 10K type strain sequencing project: providing services to taxonomists for standard genome sequencing and annotation.</title>
        <authorList>
            <consortium name="The Broad Institute Genomics Platform"/>
            <consortium name="The Broad Institute Genome Sequencing Center for Infectious Disease"/>
            <person name="Wu L."/>
            <person name="Ma J."/>
        </authorList>
    </citation>
    <scope>NUCLEOTIDE SEQUENCE [LARGE SCALE GENOMIC DNA]</scope>
    <source>
        <strain evidence="4">JCM 16240</strain>
    </source>
</reference>
<gene>
    <name evidence="3" type="ORF">GCM10009125_00940</name>
</gene>
<keyword evidence="4" id="KW-1185">Reference proteome</keyword>
<dbReference type="InterPro" id="IPR053136">
    <property type="entry name" value="UTP_pyrophosphatase-like"/>
</dbReference>
<sequence length="320" mass="35421">MKPADVRQLDLFGAGDWPAAEPAAMPGATHGRGPGQPAPPAASPAREPPASRAEAPAPHRPSAPQPSPPPTLPPGGRWLTLPLDGWTLGYVLRRARRKTIGLHVRDTGVAIQAPAWATRAQIEDAIRHKADWIREKLQDRDRRLEQLALQAGQWRPGGRIPYLGVAIELRLDGARPVRYEGDPDSPAAGDRLFLPLPDAADASRIQERAQAWLQERARIDFGVRLNRCLERAGRSIAGWGLSSAQGRWGSCTSQGRIRLNWRLIHFAPALIDYVIAHEVAHLKEMNHGPAFWREVERLCPDFRAARDTLRRQPPDTLPLI</sequence>
<keyword evidence="3" id="KW-0645">Protease</keyword>
<dbReference type="CDD" id="cd07344">
    <property type="entry name" value="M48_yhfN_like"/>
    <property type="match status" value="1"/>
</dbReference>
<organism evidence="3 4">
    <name type="scientific">Castellaniella daejeonensis</name>
    <dbReference type="NCBI Taxonomy" id="659013"/>
    <lineage>
        <taxon>Bacteria</taxon>
        <taxon>Pseudomonadati</taxon>
        <taxon>Pseudomonadota</taxon>
        <taxon>Betaproteobacteria</taxon>
        <taxon>Burkholderiales</taxon>
        <taxon>Alcaligenaceae</taxon>
        <taxon>Castellaniella</taxon>
    </lineage>
</organism>
<proteinExistence type="predicted"/>
<name>A0ABP3CUJ8_9BURK</name>
<evidence type="ECO:0000313" key="4">
    <source>
        <dbReference type="Proteomes" id="UP001501176"/>
    </source>
</evidence>
<feature type="compositionally biased region" description="Pro residues" evidence="1">
    <location>
        <begin position="58"/>
        <end position="73"/>
    </location>
</feature>
<dbReference type="Pfam" id="PF01863">
    <property type="entry name" value="YgjP-like"/>
    <property type="match status" value="1"/>
</dbReference>
<feature type="domain" description="YgjP-like metallopeptidase" evidence="2">
    <location>
        <begin position="98"/>
        <end position="311"/>
    </location>
</feature>
<evidence type="ECO:0000256" key="1">
    <source>
        <dbReference type="SAM" id="MobiDB-lite"/>
    </source>
</evidence>
<evidence type="ECO:0000259" key="2">
    <source>
        <dbReference type="Pfam" id="PF01863"/>
    </source>
</evidence>
<feature type="region of interest" description="Disordered" evidence="1">
    <location>
        <begin position="1"/>
        <end position="76"/>
    </location>
</feature>
<dbReference type="Proteomes" id="UP001501176">
    <property type="component" value="Unassembled WGS sequence"/>
</dbReference>
<evidence type="ECO:0000313" key="3">
    <source>
        <dbReference type="EMBL" id="GAA0215775.1"/>
    </source>
</evidence>
<accession>A0ABP3CUJ8</accession>
<dbReference type="GO" id="GO:0008237">
    <property type="term" value="F:metallopeptidase activity"/>
    <property type="evidence" value="ECO:0007669"/>
    <property type="project" value="UniProtKB-KW"/>
</dbReference>
<protein>
    <submittedName>
        <fullName evidence="3">SprT family zinc-dependent metalloprotease</fullName>
    </submittedName>
</protein>
<keyword evidence="3" id="KW-0482">Metalloprotease</keyword>
<dbReference type="PANTHER" id="PTHR30399:SF1">
    <property type="entry name" value="UTP PYROPHOSPHATASE"/>
    <property type="match status" value="1"/>
</dbReference>
<dbReference type="PANTHER" id="PTHR30399">
    <property type="entry name" value="UNCHARACTERIZED PROTEIN YGJP"/>
    <property type="match status" value="1"/>
</dbReference>
<feature type="compositionally biased region" description="Low complexity" evidence="1">
    <location>
        <begin position="43"/>
        <end position="57"/>
    </location>
</feature>